<evidence type="ECO:0000313" key="2">
    <source>
        <dbReference type="Proteomes" id="UP001301728"/>
    </source>
</evidence>
<organism evidence="1 2">
    <name type="scientific">Limnoraphis robusta CCNP1315</name>
    <dbReference type="NCBI Taxonomy" id="3110306"/>
    <lineage>
        <taxon>Bacteria</taxon>
        <taxon>Bacillati</taxon>
        <taxon>Cyanobacteriota</taxon>
        <taxon>Cyanophyceae</taxon>
        <taxon>Oscillatoriophycideae</taxon>
        <taxon>Oscillatoriales</taxon>
        <taxon>Sirenicapillariaceae</taxon>
        <taxon>Limnoraphis</taxon>
    </lineage>
</organism>
<keyword evidence="2" id="KW-1185">Reference proteome</keyword>
<evidence type="ECO:0008006" key="3">
    <source>
        <dbReference type="Google" id="ProtNLM"/>
    </source>
</evidence>
<gene>
    <name evidence="1" type="ORF">VB854_30730</name>
</gene>
<dbReference type="RefSeq" id="WP_323219646.1">
    <property type="nucleotide sequence ID" value="NZ_JAYGHT010000213.1"/>
</dbReference>
<evidence type="ECO:0000313" key="1">
    <source>
        <dbReference type="EMBL" id="MEA5523313.1"/>
    </source>
</evidence>
<protein>
    <recommendedName>
        <fullName evidence="3">Glutamine amidotransferase domain-containing protein</fullName>
    </recommendedName>
</protein>
<reference evidence="1 2" key="1">
    <citation type="submission" date="2023-12" db="EMBL/GenBank/DDBJ databases">
        <title>Baltic Sea Cyanobacteria.</title>
        <authorList>
            <person name="Delbaje E."/>
            <person name="Fewer D.P."/>
            <person name="Shishido T.K."/>
        </authorList>
    </citation>
    <scope>NUCLEOTIDE SEQUENCE [LARGE SCALE GENOMIC DNA]</scope>
    <source>
        <strain evidence="1 2">CCNP 1315</strain>
    </source>
</reference>
<dbReference type="Proteomes" id="UP001301728">
    <property type="component" value="Unassembled WGS sequence"/>
</dbReference>
<comment type="caution">
    <text evidence="1">The sequence shown here is derived from an EMBL/GenBank/DDBJ whole genome shotgun (WGS) entry which is preliminary data.</text>
</comment>
<accession>A0ABU5U7Y6</accession>
<proteinExistence type="predicted"/>
<sequence length="231" mass="25727">MLIVLASCYDEAARFWVENWTDGDVTLLTPDDLSKIGWRHYLGSLQDSTAVINDQVISVEQITGVLTRLPCVFEQELLSIVENDRPYVAAEMTAFLGSWLAHLSCPILNRPTPTCLMGTNWRHQQWIYAASQVGMSVETQHQYISLNAEPQALKIPSERVSVTVIGDRYIGEVDPILGTQAQKLAQFAGVELLVVHYNHPEAGGNFISADLWPNLKSSEITIAILEYLNGK</sequence>
<name>A0ABU5U7Y6_9CYAN</name>
<dbReference type="EMBL" id="JAYGHT010000213">
    <property type="protein sequence ID" value="MEA5523313.1"/>
    <property type="molecule type" value="Genomic_DNA"/>
</dbReference>